<dbReference type="GO" id="GO:0050661">
    <property type="term" value="F:NADP binding"/>
    <property type="evidence" value="ECO:0007669"/>
    <property type="project" value="InterPro"/>
</dbReference>
<keyword evidence="2" id="KW-0285">Flavoprotein</keyword>
<dbReference type="Pfam" id="PF00743">
    <property type="entry name" value="FMO-like"/>
    <property type="match status" value="2"/>
</dbReference>
<dbReference type="Gene3D" id="3.50.50.60">
    <property type="entry name" value="FAD/NAD(P)-binding domain"/>
    <property type="match status" value="2"/>
</dbReference>
<keyword evidence="7" id="KW-1185">Reference proteome</keyword>
<gene>
    <name evidence="6" type="ORF">BHQ10_008523</name>
</gene>
<dbReference type="PANTHER" id="PTHR23023">
    <property type="entry name" value="DIMETHYLANILINE MONOOXYGENASE"/>
    <property type="match status" value="1"/>
</dbReference>
<dbReference type="EMBL" id="MIKG01000019">
    <property type="protein sequence ID" value="RAO72511.1"/>
    <property type="molecule type" value="Genomic_DNA"/>
</dbReference>
<dbReference type="GeneID" id="63797737"/>
<dbReference type="AlphaFoldDB" id="A0A364L9X9"/>
<dbReference type="PRINTS" id="PR00419">
    <property type="entry name" value="ADXRDTASE"/>
</dbReference>
<keyword evidence="3" id="KW-0274">FAD</keyword>
<keyword evidence="4" id="KW-0521">NADP</keyword>
<dbReference type="InterPro" id="IPR036188">
    <property type="entry name" value="FAD/NAD-bd_sf"/>
</dbReference>
<comment type="similarity">
    <text evidence="1">Belongs to the FMO family.</text>
</comment>
<dbReference type="SUPFAM" id="SSF51905">
    <property type="entry name" value="FAD/NAD(P)-binding domain"/>
    <property type="match status" value="2"/>
</dbReference>
<evidence type="ECO:0000256" key="5">
    <source>
        <dbReference type="ARBA" id="ARBA00023002"/>
    </source>
</evidence>
<dbReference type="GO" id="GO:0004499">
    <property type="term" value="F:N,N-dimethylaniline monooxygenase activity"/>
    <property type="evidence" value="ECO:0007669"/>
    <property type="project" value="InterPro"/>
</dbReference>
<comment type="caution">
    <text evidence="6">The sequence shown here is derived from an EMBL/GenBank/DDBJ whole genome shotgun (WGS) entry which is preliminary data.</text>
</comment>
<evidence type="ECO:0008006" key="8">
    <source>
        <dbReference type="Google" id="ProtNLM"/>
    </source>
</evidence>
<dbReference type="Pfam" id="PF13450">
    <property type="entry name" value="NAD_binding_8"/>
    <property type="match status" value="1"/>
</dbReference>
<evidence type="ECO:0000256" key="2">
    <source>
        <dbReference type="ARBA" id="ARBA00022630"/>
    </source>
</evidence>
<dbReference type="GO" id="GO:0050660">
    <property type="term" value="F:flavin adenine dinucleotide binding"/>
    <property type="evidence" value="ECO:0007669"/>
    <property type="project" value="InterPro"/>
</dbReference>
<evidence type="ECO:0000313" key="6">
    <source>
        <dbReference type="EMBL" id="RAO72511.1"/>
    </source>
</evidence>
<keyword evidence="5" id="KW-0560">Oxidoreductase</keyword>
<sequence length="537" mass="60410">MADEQQQRFEGIRSVAVIGAGISGIMATKYLLQAGLDVTVFERNKKPGGVWLYDEKKAAEPPYSATKPLETAQALCPWYQEANQQDGIVSAEDALRHAPPGACYEGLTNNFSLITIELKDLPWLWEIPMTTPECPDNACEWTTHRNILQYVQNAASHVGLEDRVQYCTLVERVKKEGGKWQVTTGTLTSTASENTGEEMFQIRHRKREFDAIVVASGHYNTPRLPSIPGLLEWREAYPDRVEHSKSYRHPQQYAGKVRVSSLRKKKIWLMNKKNQKNILLVGAGTSSTEIARELGPFVKKMYQSGRGSPFDLPLDFIPENCHRIAEIESFGTLQNSIENATTTEGHLPGEVTLKDGMILQDIDIVIVCTGYHFAYPFLPELHADDESANVDVSQVLVTNGSCTLNLHKDMFYIPDPTLAFVGISQFIATFSFFEFQAMFIASVFSGKASLPKQEELRRIYEKRLAEKGDTRLMNGRQDEEVSYVDELVAQINVINPTKPVEGFSAKWHAARDAGKLQKIRARFAREKAEREAKETTV</sequence>
<dbReference type="OrthoDB" id="66881at2759"/>
<dbReference type="PIRSF" id="PIRSF000332">
    <property type="entry name" value="FMO"/>
    <property type="match status" value="1"/>
</dbReference>
<evidence type="ECO:0000256" key="3">
    <source>
        <dbReference type="ARBA" id="ARBA00022827"/>
    </source>
</evidence>
<dbReference type="Proteomes" id="UP000249363">
    <property type="component" value="Unassembled WGS sequence"/>
</dbReference>
<accession>A0A364L9X9</accession>
<dbReference type="InterPro" id="IPR050346">
    <property type="entry name" value="FMO-like"/>
</dbReference>
<dbReference type="RefSeq" id="XP_040737025.1">
    <property type="nucleotide sequence ID" value="XM_040881338.1"/>
</dbReference>
<evidence type="ECO:0000256" key="4">
    <source>
        <dbReference type="ARBA" id="ARBA00022857"/>
    </source>
</evidence>
<protein>
    <recommendedName>
        <fullName evidence="8">FAD dependent oxidoreductase domain-containing protein</fullName>
    </recommendedName>
</protein>
<reference evidence="6 7" key="1">
    <citation type="journal article" date="2017" name="Biotechnol. Biofuels">
        <title>Differential beta-glucosidase expression as a function of carbon source availability in Talaromyces amestolkiae: a genomic and proteomic approach.</title>
        <authorList>
            <person name="de Eugenio L.I."/>
            <person name="Mendez-Liter J.A."/>
            <person name="Nieto-Dominguez M."/>
            <person name="Alonso L."/>
            <person name="Gil-Munoz J."/>
            <person name="Barriuso J."/>
            <person name="Prieto A."/>
            <person name="Martinez M.J."/>
        </authorList>
    </citation>
    <scope>NUCLEOTIDE SEQUENCE [LARGE SCALE GENOMIC DNA]</scope>
    <source>
        <strain evidence="6 7">CIB</strain>
    </source>
</reference>
<evidence type="ECO:0000313" key="7">
    <source>
        <dbReference type="Proteomes" id="UP000249363"/>
    </source>
</evidence>
<dbReference type="InterPro" id="IPR000960">
    <property type="entry name" value="Flavin_mOase"/>
</dbReference>
<evidence type="ECO:0000256" key="1">
    <source>
        <dbReference type="ARBA" id="ARBA00009183"/>
    </source>
</evidence>
<proteinExistence type="inferred from homology"/>
<organism evidence="6 7">
    <name type="scientific">Talaromyces amestolkiae</name>
    <dbReference type="NCBI Taxonomy" id="1196081"/>
    <lineage>
        <taxon>Eukaryota</taxon>
        <taxon>Fungi</taxon>
        <taxon>Dikarya</taxon>
        <taxon>Ascomycota</taxon>
        <taxon>Pezizomycotina</taxon>
        <taxon>Eurotiomycetes</taxon>
        <taxon>Eurotiomycetidae</taxon>
        <taxon>Eurotiales</taxon>
        <taxon>Trichocomaceae</taxon>
        <taxon>Talaromyces</taxon>
        <taxon>Talaromyces sect. Talaromyces</taxon>
    </lineage>
</organism>
<dbReference type="InterPro" id="IPR020946">
    <property type="entry name" value="Flavin_mOase-like"/>
</dbReference>
<name>A0A364L9X9_TALAM</name>